<dbReference type="InterPro" id="IPR012843">
    <property type="entry name" value="YscD"/>
</dbReference>
<feature type="compositionally biased region" description="Basic and acidic residues" evidence="1">
    <location>
        <begin position="358"/>
        <end position="368"/>
    </location>
</feature>
<keyword evidence="2" id="KW-1133">Transmembrane helix</keyword>
<dbReference type="InterPro" id="IPR032030">
    <property type="entry name" value="YscD_cytoplasmic_dom"/>
</dbReference>
<evidence type="ECO:0000259" key="3">
    <source>
        <dbReference type="Pfam" id="PF16697"/>
    </source>
</evidence>
<protein>
    <submittedName>
        <fullName evidence="4">Type III secretion system inner membrane ring subunit SctD</fullName>
    </submittedName>
</protein>
<evidence type="ECO:0000313" key="4">
    <source>
        <dbReference type="EMBL" id="MBD7987318.1"/>
    </source>
</evidence>
<name>A0ABR8UH13_9GAMM</name>
<dbReference type="NCBIfam" id="TIGR02500">
    <property type="entry name" value="type_III_yscD"/>
    <property type="match status" value="1"/>
</dbReference>
<gene>
    <name evidence="4" type="primary">sctD</name>
    <name evidence="4" type="ORF">H9645_04680</name>
</gene>
<dbReference type="Pfam" id="PF16697">
    <property type="entry name" value="Yop-YscD_cpl"/>
    <property type="match status" value="1"/>
</dbReference>
<keyword evidence="2" id="KW-0812">Transmembrane</keyword>
<dbReference type="Proteomes" id="UP000647183">
    <property type="component" value="Unassembled WGS sequence"/>
</dbReference>
<feature type="domain" description="YscD cytoplasmic" evidence="3">
    <location>
        <begin position="19"/>
        <end position="77"/>
    </location>
</feature>
<feature type="transmembrane region" description="Helical" evidence="2">
    <location>
        <begin position="141"/>
        <end position="162"/>
    </location>
</feature>
<sequence>MGKDREDEEARKDRGVVLRVVSGLHSGAERELDGGEMILIGSGEDCDMVLADAGVASHHALLSFLDGRFSLRALDAPLHVGTAMIHPGDPVELDRVQRVGIGEAAIAFGAADDAGWERHVPGGLGPRPAPERSVRPYTRRLPAVAAIAVLSLASLAIFAAVMPQKEEAPDGRAQLQRLVPEYGIDDGRASLDPQGRLVLTGTVADTATRERIARRIADEQIDARLELRTGDDIAGDVAEILRGQGISARTRYLGNGDVEVTGAFEDEAALRAASLSRAMREVKGVARVIPVDLSTSAAARRQVPATPPKPVRIRVASIVRGDNPHVVSGKGDRYEVGADLPGIGTLVSITEGAAHALRPDGSLERLKPEPAPAAGEDEHEPKDFSNVRSDVTPLRM</sequence>
<dbReference type="Gene3D" id="2.60.200.20">
    <property type="match status" value="1"/>
</dbReference>
<evidence type="ECO:0000256" key="2">
    <source>
        <dbReference type="SAM" id="Phobius"/>
    </source>
</evidence>
<dbReference type="EMBL" id="JACSQJ010000002">
    <property type="protein sequence ID" value="MBD7987318.1"/>
    <property type="molecule type" value="Genomic_DNA"/>
</dbReference>
<organism evidence="4 5">
    <name type="scientific">Luteimonas colneyensis</name>
    <dbReference type="NCBI Taxonomy" id="2762230"/>
    <lineage>
        <taxon>Bacteria</taxon>
        <taxon>Pseudomonadati</taxon>
        <taxon>Pseudomonadota</taxon>
        <taxon>Gammaproteobacteria</taxon>
        <taxon>Lysobacterales</taxon>
        <taxon>Lysobacteraceae</taxon>
        <taxon>Luteimonas</taxon>
    </lineage>
</organism>
<evidence type="ECO:0000313" key="5">
    <source>
        <dbReference type="Proteomes" id="UP000647183"/>
    </source>
</evidence>
<comment type="caution">
    <text evidence="4">The sequence shown here is derived from an EMBL/GenBank/DDBJ whole genome shotgun (WGS) entry which is preliminary data.</text>
</comment>
<accession>A0ABR8UH13</accession>
<dbReference type="RefSeq" id="WP_191728581.1">
    <property type="nucleotide sequence ID" value="NZ_JACSQJ010000002.1"/>
</dbReference>
<keyword evidence="2" id="KW-0472">Membrane</keyword>
<evidence type="ECO:0000256" key="1">
    <source>
        <dbReference type="SAM" id="MobiDB-lite"/>
    </source>
</evidence>
<reference evidence="4 5" key="1">
    <citation type="submission" date="2020-08" db="EMBL/GenBank/DDBJ databases">
        <title>A Genomic Blueprint of the Chicken Gut Microbiome.</title>
        <authorList>
            <person name="Gilroy R."/>
            <person name="Ravi A."/>
            <person name="Getino M."/>
            <person name="Pursley I."/>
            <person name="Horton D.L."/>
            <person name="Alikhan N.-F."/>
            <person name="Baker D."/>
            <person name="Gharbi K."/>
            <person name="Hall N."/>
            <person name="Watson M."/>
            <person name="Adriaenssens E.M."/>
            <person name="Foster-Nyarko E."/>
            <person name="Jarju S."/>
            <person name="Secka A."/>
            <person name="Antonio M."/>
            <person name="Oren A."/>
            <person name="Chaudhuri R."/>
            <person name="La Ragione R.M."/>
            <person name="Hildebrand F."/>
            <person name="Pallen M.J."/>
        </authorList>
    </citation>
    <scope>NUCLEOTIDE SEQUENCE [LARGE SCALE GENOMIC DNA]</scope>
    <source>
        <strain evidence="4 5">Sa2BVA3</strain>
    </source>
</reference>
<feature type="region of interest" description="Disordered" evidence="1">
    <location>
        <begin position="358"/>
        <end position="396"/>
    </location>
</feature>
<proteinExistence type="predicted"/>
<dbReference type="InterPro" id="IPR008984">
    <property type="entry name" value="SMAD_FHA_dom_sf"/>
</dbReference>
<keyword evidence="5" id="KW-1185">Reference proteome</keyword>
<dbReference type="SUPFAM" id="SSF49879">
    <property type="entry name" value="SMAD/FHA domain"/>
    <property type="match status" value="1"/>
</dbReference>